<dbReference type="PATRIC" id="fig|1188233.3.peg.210"/>
<protein>
    <submittedName>
        <fullName evidence="1">Uncharacterized protein</fullName>
    </submittedName>
</protein>
<dbReference type="Proteomes" id="UP000013131">
    <property type="component" value="Unassembled WGS sequence"/>
</dbReference>
<keyword evidence="2" id="KW-1185">Reference proteome</keyword>
<name>N9VCP7_9BACT</name>
<reference evidence="1 2" key="1">
    <citation type="journal article" date="2013" name="Genome Announc.">
        <title>Draft Genome Sequences of Mycoplasma auris and Mycoplasma yeatsii, Two Species of the Ear Canal of Caprinae.</title>
        <authorList>
            <person name="Dordet-Frisoni E."/>
            <person name="Baranowski E."/>
            <person name="Barre A."/>
            <person name="Blanchard A."/>
            <person name="Breton M."/>
            <person name="Couture C."/>
            <person name="Dupuy V."/>
            <person name="Gaurivaud P."/>
            <person name="Jacob D."/>
            <person name="Lemaitre C."/>
            <person name="Manso-Silvan L."/>
            <person name="Nikolski M."/>
            <person name="Nouvel L.X."/>
            <person name="Poumarat F."/>
            <person name="Sirand-Pugnet P."/>
            <person name="Thebault P."/>
            <person name="Theil S."/>
            <person name="Thiaucourt F."/>
            <person name="Citti C."/>
            <person name="Tardy F."/>
        </authorList>
    </citation>
    <scope>NUCLEOTIDE SEQUENCE [LARGE SCALE GENOMIC DNA]</scope>
    <source>
        <strain evidence="1 2">15026</strain>
    </source>
</reference>
<dbReference type="EMBL" id="AORI01000005">
    <property type="protein sequence ID" value="ENY69166.1"/>
    <property type="molecule type" value="Genomic_DNA"/>
</dbReference>
<accession>N9VCP7</accession>
<evidence type="ECO:0000313" key="1">
    <source>
        <dbReference type="EMBL" id="ENY69166.1"/>
    </source>
</evidence>
<gene>
    <name evidence="1" type="ORF">MAU_2080</name>
</gene>
<dbReference type="AlphaFoldDB" id="N9VCP7"/>
<organism evidence="1 2">
    <name type="scientific">Metamycoplasma auris 15026</name>
    <dbReference type="NCBI Taxonomy" id="1188233"/>
    <lineage>
        <taxon>Bacteria</taxon>
        <taxon>Bacillati</taxon>
        <taxon>Mycoplasmatota</taxon>
        <taxon>Mycoplasmoidales</taxon>
        <taxon>Metamycoplasmataceae</taxon>
        <taxon>Metamycoplasma</taxon>
    </lineage>
</organism>
<dbReference type="STRING" id="1188233.MAU_2080"/>
<comment type="caution">
    <text evidence="1">The sequence shown here is derived from an EMBL/GenBank/DDBJ whole genome shotgun (WGS) entry which is preliminary data.</text>
</comment>
<proteinExistence type="predicted"/>
<dbReference type="eggNOG" id="ENOG5031YFK">
    <property type="taxonomic scope" value="Bacteria"/>
</dbReference>
<dbReference type="OrthoDB" id="401364at2"/>
<sequence>MTKIFENKEKILASFIEICNANSLWYSLDNSSLLAAINNLDYWYNTDHYEVFMTFSSYEKLKQLYPKKILDSTSHSNYYSLQNKFVEDISLIDTDSPFLNINIIIPTTVKKIHKFFNLKNKIKCFCLHYYSMDKTNVYALKQKIRLAKLIKPFIKNLNYKDFNEFLFDKNNEGFLVTNELMNKEALHKWLTNTNFERIKIKKNNLEISVIAEYQNYLKNLFGSAWKQISDLSIPYYFIDAKNISKN</sequence>
<evidence type="ECO:0000313" key="2">
    <source>
        <dbReference type="Proteomes" id="UP000013131"/>
    </source>
</evidence>